<dbReference type="PIRSF" id="PIRSF006135">
    <property type="entry name" value="CobU"/>
    <property type="match status" value="1"/>
</dbReference>
<evidence type="ECO:0000256" key="1">
    <source>
        <dbReference type="ARBA" id="ARBA00000312"/>
    </source>
</evidence>
<evidence type="ECO:0000313" key="19">
    <source>
        <dbReference type="Proteomes" id="UP000628463"/>
    </source>
</evidence>
<dbReference type="PANTHER" id="PTHR34848">
    <property type="match status" value="1"/>
</dbReference>
<evidence type="ECO:0000256" key="10">
    <source>
        <dbReference type="ARBA" id="ARBA00022573"/>
    </source>
</evidence>
<evidence type="ECO:0000256" key="6">
    <source>
        <dbReference type="ARBA" id="ARBA00005159"/>
    </source>
</evidence>
<dbReference type="Proteomes" id="UP000628463">
    <property type="component" value="Unassembled WGS sequence"/>
</dbReference>
<keyword evidence="18" id="KW-0548">Nucleotidyltransferase</keyword>
<keyword evidence="15" id="KW-0342">GTP-binding</keyword>
<comment type="caution">
    <text evidence="18">The sequence shown here is derived from an EMBL/GenBank/DDBJ whole genome shotgun (WGS) entry which is preliminary data.</text>
</comment>
<dbReference type="GO" id="GO:0016779">
    <property type="term" value="F:nucleotidyltransferase activity"/>
    <property type="evidence" value="ECO:0007669"/>
    <property type="project" value="UniProtKB-KW"/>
</dbReference>
<dbReference type="InterPro" id="IPR027417">
    <property type="entry name" value="P-loop_NTPase"/>
</dbReference>
<proteinExistence type="inferred from homology"/>
<sequence length="177" mass="20228">MFALIFGGSGSGKSEYAEKLSCELAQKNEKYYIATMIPYGEEGKKRVERHKKLREGKDFYTIEQTMHISGALEKIKNPRNSTVLIECMSNLVANEMFEPGGNTQSIIKECMTIRDKCSNIIIVTNDIFSDGCIYDESTREYIRQLAYINRQLAQDADIVEEVVYSVPVRLKTIYEII</sequence>
<keyword evidence="11" id="KW-0808">Transferase</keyword>
<evidence type="ECO:0000256" key="13">
    <source>
        <dbReference type="ARBA" id="ARBA00022777"/>
    </source>
</evidence>
<accession>A0ABR7FXW0</accession>
<dbReference type="EC" id="2.7.7.62" evidence="9"/>
<protein>
    <recommendedName>
        <fullName evidence="16">Adenosylcobinamide kinase</fullName>
        <ecNumber evidence="8">2.7.1.156</ecNumber>
        <ecNumber evidence="9">2.7.7.62</ecNumber>
    </recommendedName>
    <alternativeName>
        <fullName evidence="17">Adenosylcobinamide-phosphate guanylyltransferase</fullName>
    </alternativeName>
</protein>
<dbReference type="RefSeq" id="WP_021866452.1">
    <property type="nucleotide sequence ID" value="NZ_JACOPD010000002.1"/>
</dbReference>
<dbReference type="GO" id="GO:0016301">
    <property type="term" value="F:kinase activity"/>
    <property type="evidence" value="ECO:0007669"/>
    <property type="project" value="UniProtKB-KW"/>
</dbReference>
<dbReference type="InterPro" id="IPR003203">
    <property type="entry name" value="CobU/CobP"/>
</dbReference>
<name>A0ABR7FXW0_9FIRM</name>
<evidence type="ECO:0000256" key="5">
    <source>
        <dbReference type="ARBA" id="ARBA00004692"/>
    </source>
</evidence>
<keyword evidence="12" id="KW-0547">Nucleotide-binding</keyword>
<reference evidence="18 19" key="1">
    <citation type="submission" date="2020-08" db="EMBL/GenBank/DDBJ databases">
        <title>Genome public.</title>
        <authorList>
            <person name="Liu C."/>
            <person name="Sun Q."/>
        </authorList>
    </citation>
    <scope>NUCLEOTIDE SEQUENCE [LARGE SCALE GENOMIC DNA]</scope>
    <source>
        <strain evidence="18 19">NSJ-43</strain>
    </source>
</reference>
<keyword evidence="10" id="KW-0169">Cobalamin biosynthesis</keyword>
<dbReference type="CDD" id="cd00544">
    <property type="entry name" value="CobU"/>
    <property type="match status" value="1"/>
</dbReference>
<comment type="pathway">
    <text evidence="6">Cofactor biosynthesis; adenosylcobalamin biosynthesis; adenosylcobalamin from cob(II)yrinate a,c-diamide: step 5/7.</text>
</comment>
<dbReference type="Gene3D" id="3.40.50.300">
    <property type="entry name" value="P-loop containing nucleotide triphosphate hydrolases"/>
    <property type="match status" value="1"/>
</dbReference>
<organism evidence="18 19">
    <name type="scientific">Lachnospira hominis</name>
    <name type="common">ex Liu et al. 2021</name>
    <dbReference type="NCBI Taxonomy" id="2763051"/>
    <lineage>
        <taxon>Bacteria</taxon>
        <taxon>Bacillati</taxon>
        <taxon>Bacillota</taxon>
        <taxon>Clostridia</taxon>
        <taxon>Lachnospirales</taxon>
        <taxon>Lachnospiraceae</taxon>
        <taxon>Lachnospira</taxon>
    </lineage>
</organism>
<evidence type="ECO:0000313" key="18">
    <source>
        <dbReference type="EMBL" id="MBC5680027.1"/>
    </source>
</evidence>
<comment type="catalytic activity">
    <reaction evidence="1">
        <text>adenosylcob(III)inamide + ATP = adenosylcob(III)inamide phosphate + ADP + H(+)</text>
        <dbReference type="Rhea" id="RHEA:15769"/>
        <dbReference type="ChEBI" id="CHEBI:2480"/>
        <dbReference type="ChEBI" id="CHEBI:15378"/>
        <dbReference type="ChEBI" id="CHEBI:30616"/>
        <dbReference type="ChEBI" id="CHEBI:58502"/>
        <dbReference type="ChEBI" id="CHEBI:456216"/>
        <dbReference type="EC" id="2.7.1.156"/>
    </reaction>
</comment>
<comment type="pathway">
    <text evidence="5">Cofactor biosynthesis; adenosylcobalamin biosynthesis; adenosylcobalamin from cob(II)yrinate a,c-diamide: step 6/7.</text>
</comment>
<dbReference type="Pfam" id="PF02283">
    <property type="entry name" value="CobU"/>
    <property type="match status" value="1"/>
</dbReference>
<evidence type="ECO:0000256" key="17">
    <source>
        <dbReference type="ARBA" id="ARBA00030571"/>
    </source>
</evidence>
<evidence type="ECO:0000256" key="12">
    <source>
        <dbReference type="ARBA" id="ARBA00022741"/>
    </source>
</evidence>
<dbReference type="PANTHER" id="PTHR34848:SF1">
    <property type="entry name" value="BIFUNCTIONAL ADENOSYLCOBALAMIN BIOSYNTHESIS PROTEIN COBU"/>
    <property type="match status" value="1"/>
</dbReference>
<keyword evidence="19" id="KW-1185">Reference proteome</keyword>
<evidence type="ECO:0000256" key="7">
    <source>
        <dbReference type="ARBA" id="ARBA00007490"/>
    </source>
</evidence>
<gene>
    <name evidence="18" type="ORF">H8S01_03495</name>
</gene>
<dbReference type="EC" id="2.7.1.156" evidence="8"/>
<evidence type="ECO:0000256" key="14">
    <source>
        <dbReference type="ARBA" id="ARBA00022840"/>
    </source>
</evidence>
<comment type="catalytic activity">
    <reaction evidence="3">
        <text>adenosylcob(III)inamide + GTP = adenosylcob(III)inamide phosphate + GDP + H(+)</text>
        <dbReference type="Rhea" id="RHEA:15765"/>
        <dbReference type="ChEBI" id="CHEBI:2480"/>
        <dbReference type="ChEBI" id="CHEBI:15378"/>
        <dbReference type="ChEBI" id="CHEBI:37565"/>
        <dbReference type="ChEBI" id="CHEBI:58189"/>
        <dbReference type="ChEBI" id="CHEBI:58502"/>
        <dbReference type="EC" id="2.7.1.156"/>
    </reaction>
</comment>
<keyword evidence="14" id="KW-0067">ATP-binding</keyword>
<evidence type="ECO:0000256" key="2">
    <source>
        <dbReference type="ARBA" id="ARBA00000711"/>
    </source>
</evidence>
<evidence type="ECO:0000256" key="9">
    <source>
        <dbReference type="ARBA" id="ARBA00012523"/>
    </source>
</evidence>
<comment type="similarity">
    <text evidence="7">Belongs to the CobU/CobP family.</text>
</comment>
<evidence type="ECO:0000256" key="16">
    <source>
        <dbReference type="ARBA" id="ARBA00029570"/>
    </source>
</evidence>
<evidence type="ECO:0000256" key="8">
    <source>
        <dbReference type="ARBA" id="ARBA00012016"/>
    </source>
</evidence>
<comment type="function">
    <text evidence="4">Catalyzes ATP-dependent phosphorylation of adenosylcobinamide and addition of GMP to adenosylcobinamide phosphate.</text>
</comment>
<evidence type="ECO:0000256" key="11">
    <source>
        <dbReference type="ARBA" id="ARBA00022679"/>
    </source>
</evidence>
<dbReference type="EMBL" id="JACOPD010000002">
    <property type="protein sequence ID" value="MBC5680027.1"/>
    <property type="molecule type" value="Genomic_DNA"/>
</dbReference>
<dbReference type="SUPFAM" id="SSF52540">
    <property type="entry name" value="P-loop containing nucleoside triphosphate hydrolases"/>
    <property type="match status" value="1"/>
</dbReference>
<comment type="catalytic activity">
    <reaction evidence="2">
        <text>adenosylcob(III)inamide phosphate + GTP + H(+) = adenosylcob(III)inamide-GDP + diphosphate</text>
        <dbReference type="Rhea" id="RHEA:22712"/>
        <dbReference type="ChEBI" id="CHEBI:15378"/>
        <dbReference type="ChEBI" id="CHEBI:33019"/>
        <dbReference type="ChEBI" id="CHEBI:37565"/>
        <dbReference type="ChEBI" id="CHEBI:58502"/>
        <dbReference type="ChEBI" id="CHEBI:60487"/>
        <dbReference type="EC" id="2.7.7.62"/>
    </reaction>
</comment>
<evidence type="ECO:0000256" key="4">
    <source>
        <dbReference type="ARBA" id="ARBA00003889"/>
    </source>
</evidence>
<keyword evidence="13 18" id="KW-0418">Kinase</keyword>
<evidence type="ECO:0000256" key="3">
    <source>
        <dbReference type="ARBA" id="ARBA00001522"/>
    </source>
</evidence>
<evidence type="ECO:0000256" key="15">
    <source>
        <dbReference type="ARBA" id="ARBA00023134"/>
    </source>
</evidence>